<evidence type="ECO:0000313" key="2">
    <source>
        <dbReference type="Proteomes" id="UP000004095"/>
    </source>
</evidence>
<protein>
    <submittedName>
        <fullName evidence="1">Uncharacterized protein</fullName>
    </submittedName>
</protein>
<gene>
    <name evidence="1" type="ORF">M23134_05669</name>
</gene>
<name>A1ZIC9_MICM2</name>
<keyword evidence="2" id="KW-1185">Reference proteome</keyword>
<dbReference type="Proteomes" id="UP000004095">
    <property type="component" value="Unassembled WGS sequence"/>
</dbReference>
<organism evidence="1 2">
    <name type="scientific">Microscilla marina ATCC 23134</name>
    <dbReference type="NCBI Taxonomy" id="313606"/>
    <lineage>
        <taxon>Bacteria</taxon>
        <taxon>Pseudomonadati</taxon>
        <taxon>Bacteroidota</taxon>
        <taxon>Cytophagia</taxon>
        <taxon>Cytophagales</taxon>
        <taxon>Microscillaceae</taxon>
        <taxon>Microscilla</taxon>
    </lineage>
</organism>
<comment type="caution">
    <text evidence="1">The sequence shown here is derived from an EMBL/GenBank/DDBJ whole genome shotgun (WGS) entry which is preliminary data.</text>
</comment>
<dbReference type="EMBL" id="AAWS01000009">
    <property type="protein sequence ID" value="EAY29797.1"/>
    <property type="molecule type" value="Genomic_DNA"/>
</dbReference>
<sequence>MLKSSIYLSLKVLKFATVFYFDISRYAIVVQNSHTIYIFSKKKSPITYKLTTALQ</sequence>
<dbReference type="AlphaFoldDB" id="A1ZIC9"/>
<proteinExistence type="predicted"/>
<accession>A1ZIC9</accession>
<evidence type="ECO:0000313" key="1">
    <source>
        <dbReference type="EMBL" id="EAY29797.1"/>
    </source>
</evidence>
<reference evidence="1 2" key="1">
    <citation type="submission" date="2007-01" db="EMBL/GenBank/DDBJ databases">
        <authorList>
            <person name="Haygood M."/>
            <person name="Podell S."/>
            <person name="Anderson C."/>
            <person name="Hopkinson B."/>
            <person name="Roe K."/>
            <person name="Barbeau K."/>
            <person name="Gaasterland T."/>
            <person name="Ferriera S."/>
            <person name="Johnson J."/>
            <person name="Kravitz S."/>
            <person name="Beeson K."/>
            <person name="Sutton G."/>
            <person name="Rogers Y.-H."/>
            <person name="Friedman R."/>
            <person name="Frazier M."/>
            <person name="Venter J.C."/>
        </authorList>
    </citation>
    <scope>NUCLEOTIDE SEQUENCE [LARGE SCALE GENOMIC DNA]</scope>
    <source>
        <strain evidence="1 2">ATCC 23134</strain>
    </source>
</reference>